<keyword evidence="2" id="KW-1185">Reference proteome</keyword>
<proteinExistence type="predicted"/>
<name>A0ABT9PMG8_9HYPH</name>
<gene>
    <name evidence="1" type="ORF">J2T09_000403</name>
</gene>
<dbReference type="EMBL" id="JAUSRF010000001">
    <property type="protein sequence ID" value="MDP9835662.1"/>
    <property type="molecule type" value="Genomic_DNA"/>
</dbReference>
<evidence type="ECO:0000313" key="2">
    <source>
        <dbReference type="Proteomes" id="UP001241472"/>
    </source>
</evidence>
<protein>
    <submittedName>
        <fullName evidence="1">Uncharacterized protein</fullName>
    </submittedName>
</protein>
<sequence>MEGRESGPFCIFALSLILRNSIDANMHGWSADCALLVHPFEAYIRVIEDKRAPMTGS</sequence>
<organism evidence="1 2">
    <name type="scientific">Neorhizobium huautlense</name>
    <dbReference type="NCBI Taxonomy" id="67774"/>
    <lineage>
        <taxon>Bacteria</taxon>
        <taxon>Pseudomonadati</taxon>
        <taxon>Pseudomonadota</taxon>
        <taxon>Alphaproteobacteria</taxon>
        <taxon>Hyphomicrobiales</taxon>
        <taxon>Rhizobiaceae</taxon>
        <taxon>Rhizobium/Agrobacterium group</taxon>
        <taxon>Neorhizobium</taxon>
    </lineage>
</organism>
<reference evidence="1 2" key="1">
    <citation type="submission" date="2023-07" db="EMBL/GenBank/DDBJ databases">
        <title>Sorghum-associated microbial communities from plants grown in Nebraska, USA.</title>
        <authorList>
            <person name="Schachtman D."/>
        </authorList>
    </citation>
    <scope>NUCLEOTIDE SEQUENCE [LARGE SCALE GENOMIC DNA]</scope>
    <source>
        <strain evidence="1 2">DS1307</strain>
    </source>
</reference>
<evidence type="ECO:0000313" key="1">
    <source>
        <dbReference type="EMBL" id="MDP9835662.1"/>
    </source>
</evidence>
<dbReference type="Proteomes" id="UP001241472">
    <property type="component" value="Unassembled WGS sequence"/>
</dbReference>
<comment type="caution">
    <text evidence="1">The sequence shown here is derived from an EMBL/GenBank/DDBJ whole genome shotgun (WGS) entry which is preliminary data.</text>
</comment>
<accession>A0ABT9PMG8</accession>